<evidence type="ECO:0000313" key="2">
    <source>
        <dbReference type="EMBL" id="KAH8691790.1"/>
    </source>
</evidence>
<organism evidence="2 3">
    <name type="scientific">Talaromyces proteolyticus</name>
    <dbReference type="NCBI Taxonomy" id="1131652"/>
    <lineage>
        <taxon>Eukaryota</taxon>
        <taxon>Fungi</taxon>
        <taxon>Dikarya</taxon>
        <taxon>Ascomycota</taxon>
        <taxon>Pezizomycotina</taxon>
        <taxon>Eurotiomycetes</taxon>
        <taxon>Eurotiomycetidae</taxon>
        <taxon>Eurotiales</taxon>
        <taxon>Trichocomaceae</taxon>
        <taxon>Talaromyces</taxon>
        <taxon>Talaromyces sect. Bacilispori</taxon>
    </lineage>
</organism>
<dbReference type="Proteomes" id="UP001201262">
    <property type="component" value="Unassembled WGS sequence"/>
</dbReference>
<evidence type="ECO:0000313" key="3">
    <source>
        <dbReference type="Proteomes" id="UP001201262"/>
    </source>
</evidence>
<evidence type="ECO:0000256" key="1">
    <source>
        <dbReference type="SAM" id="MobiDB-lite"/>
    </source>
</evidence>
<dbReference type="EMBL" id="JAJTJA010000011">
    <property type="protein sequence ID" value="KAH8691790.1"/>
    <property type="molecule type" value="Genomic_DNA"/>
</dbReference>
<name>A0AAD4KN18_9EURO</name>
<accession>A0AAD4KN18</accession>
<reference evidence="2" key="1">
    <citation type="submission" date="2021-12" db="EMBL/GenBank/DDBJ databases">
        <title>Convergent genome expansion in fungi linked to evolution of root-endophyte symbiosis.</title>
        <authorList>
            <consortium name="DOE Joint Genome Institute"/>
            <person name="Ke Y.-H."/>
            <person name="Bonito G."/>
            <person name="Liao H.-L."/>
            <person name="Looney B."/>
            <person name="Rojas-Flechas A."/>
            <person name="Nash J."/>
            <person name="Hameed K."/>
            <person name="Schadt C."/>
            <person name="Martin F."/>
            <person name="Crous P.W."/>
            <person name="Miettinen O."/>
            <person name="Magnuson J.K."/>
            <person name="Labbe J."/>
            <person name="Jacobson D."/>
            <person name="Doktycz M.J."/>
            <person name="Veneault-Fourrey C."/>
            <person name="Kuo A."/>
            <person name="Mondo S."/>
            <person name="Calhoun S."/>
            <person name="Riley R."/>
            <person name="Ohm R."/>
            <person name="LaButti K."/>
            <person name="Andreopoulos B."/>
            <person name="Pangilinan J."/>
            <person name="Nolan M."/>
            <person name="Tritt A."/>
            <person name="Clum A."/>
            <person name="Lipzen A."/>
            <person name="Daum C."/>
            <person name="Barry K."/>
            <person name="Grigoriev I.V."/>
            <person name="Vilgalys R."/>
        </authorList>
    </citation>
    <scope>NUCLEOTIDE SEQUENCE</scope>
    <source>
        <strain evidence="2">PMI_201</strain>
    </source>
</reference>
<gene>
    <name evidence="2" type="ORF">BGW36DRAFT_431041</name>
</gene>
<dbReference type="RefSeq" id="XP_046067787.1">
    <property type="nucleotide sequence ID" value="XM_046220920.1"/>
</dbReference>
<feature type="compositionally biased region" description="Basic and acidic residues" evidence="1">
    <location>
        <begin position="99"/>
        <end position="117"/>
    </location>
</feature>
<dbReference type="AlphaFoldDB" id="A0AAD4KN18"/>
<keyword evidence="3" id="KW-1185">Reference proteome</keyword>
<sequence length="124" mass="15300">MSQKELNELRKRLEEAERRQEEEQRRREEAERRQEEEQQRQEEEQRRREKAERRQEKEQQRREKAERNLNLKILQTRNTTLPEFLNACHKHLFLGLTIQKDKKSSTKGDPANADRKLRPSRIQK</sequence>
<feature type="region of interest" description="Disordered" evidence="1">
    <location>
        <begin position="1"/>
        <end position="70"/>
    </location>
</feature>
<comment type="caution">
    <text evidence="2">The sequence shown here is derived from an EMBL/GenBank/DDBJ whole genome shotgun (WGS) entry which is preliminary data.</text>
</comment>
<feature type="compositionally biased region" description="Basic and acidic residues" evidence="1">
    <location>
        <begin position="1"/>
        <end position="69"/>
    </location>
</feature>
<dbReference type="GeneID" id="70251207"/>
<feature type="region of interest" description="Disordered" evidence="1">
    <location>
        <begin position="96"/>
        <end position="124"/>
    </location>
</feature>
<proteinExistence type="predicted"/>
<protein>
    <submittedName>
        <fullName evidence="2">Uncharacterized protein</fullName>
    </submittedName>
</protein>